<sequence>MLGELVGNCSWKSKLASVAPPLSAAAIVSSNRRIPDAAPSVPLHGSQVQLRLLNEQSSNSDNHLAAKSMRFAYEIKKLM</sequence>
<dbReference type="Proteomes" id="UP000230423">
    <property type="component" value="Unassembled WGS sequence"/>
</dbReference>
<dbReference type="EMBL" id="KZ353396">
    <property type="protein sequence ID" value="PIO61554.1"/>
    <property type="molecule type" value="Genomic_DNA"/>
</dbReference>
<accession>A0A2G9TU93</accession>
<proteinExistence type="predicted"/>
<keyword evidence="2" id="KW-1185">Reference proteome</keyword>
<name>A0A2G9TU93_TELCI</name>
<dbReference type="AlphaFoldDB" id="A0A2G9TU93"/>
<protein>
    <submittedName>
        <fullName evidence="1">Uncharacterized protein</fullName>
    </submittedName>
</protein>
<evidence type="ECO:0000313" key="1">
    <source>
        <dbReference type="EMBL" id="PIO61554.1"/>
    </source>
</evidence>
<reference evidence="1 2" key="1">
    <citation type="submission" date="2015-09" db="EMBL/GenBank/DDBJ databases">
        <title>Draft genome of the parasitic nematode Teladorsagia circumcincta isolate WARC Sus (inbred).</title>
        <authorList>
            <person name="Mitreva M."/>
        </authorList>
    </citation>
    <scope>NUCLEOTIDE SEQUENCE [LARGE SCALE GENOMIC DNA]</scope>
    <source>
        <strain evidence="1 2">S</strain>
    </source>
</reference>
<organism evidence="1 2">
    <name type="scientific">Teladorsagia circumcincta</name>
    <name type="common">Brown stomach worm</name>
    <name type="synonym">Ostertagia circumcincta</name>
    <dbReference type="NCBI Taxonomy" id="45464"/>
    <lineage>
        <taxon>Eukaryota</taxon>
        <taxon>Metazoa</taxon>
        <taxon>Ecdysozoa</taxon>
        <taxon>Nematoda</taxon>
        <taxon>Chromadorea</taxon>
        <taxon>Rhabditida</taxon>
        <taxon>Rhabditina</taxon>
        <taxon>Rhabditomorpha</taxon>
        <taxon>Strongyloidea</taxon>
        <taxon>Trichostrongylidae</taxon>
        <taxon>Teladorsagia</taxon>
    </lineage>
</organism>
<gene>
    <name evidence="1" type="ORF">TELCIR_16920</name>
</gene>
<evidence type="ECO:0000313" key="2">
    <source>
        <dbReference type="Proteomes" id="UP000230423"/>
    </source>
</evidence>